<gene>
    <name evidence="5" type="primary">lytR2</name>
    <name evidence="5" type="ordered locus">CVAR_0203</name>
</gene>
<feature type="transmembrane region" description="Helical" evidence="3">
    <location>
        <begin position="161"/>
        <end position="183"/>
    </location>
</feature>
<dbReference type="Gene3D" id="3.40.630.190">
    <property type="entry name" value="LCP protein"/>
    <property type="match status" value="1"/>
</dbReference>
<dbReference type="Proteomes" id="UP000006659">
    <property type="component" value="Chromosome"/>
</dbReference>
<feature type="compositionally biased region" description="Low complexity" evidence="2">
    <location>
        <begin position="85"/>
        <end position="95"/>
    </location>
</feature>
<dbReference type="Pfam" id="PF03816">
    <property type="entry name" value="LytR_cpsA_psr"/>
    <property type="match status" value="1"/>
</dbReference>
<proteinExistence type="inferred from homology"/>
<dbReference type="HOGENOM" id="CLU_016455_0_1_11"/>
<keyword evidence="3" id="KW-0812">Transmembrane</keyword>
<protein>
    <submittedName>
        <fullName evidence="5">LytR transcription regulator</fullName>
    </submittedName>
</protein>
<accession>G0HBT5</accession>
<evidence type="ECO:0000259" key="4">
    <source>
        <dbReference type="Pfam" id="PF03816"/>
    </source>
</evidence>
<sequence length="458" mass="49779">MDTRVSTFTPGTEPAATGLISSPRMISSAAPFVMLSSMTQPPRPDDGSDIYARDHLGRVLRDRFGNPVPRRPEARPEDNSTRMYGDAPSPQGPGDQPAPPQYRRDGNQQQGRQPYRDQYPPRDPGQQPMPPMQRPEPQNQPPRQAPPRAPRQKRRRRRPRIGRILGVLLLVIVVVVGGTAWWVDSSLNRIDALTDSATGNTKGTNWLLVGSDSREGLSDEDGERYAAGDLSEGGQRTDTIIVVHVPSVGGKPTMVSIPRDSYVEVPGYGMDKINSAFSYGGPQLLQQTVEQNTGMRIDHYMELGFAGFAGIVDAVGGVTLCPKEPIDDPMAGLNVEAGCQKMDGPTALGYVRTRYTSANGDLDRVERQREFLTAVIKKVGSLSTMINPLRAFPLISNLTDAVTVDNGDHVWHLASLGLGLVRGSEQQTVPVGGFADTDAGSVVLWDDAAAEELFSTMR</sequence>
<feature type="compositionally biased region" description="Polar residues" evidence="2">
    <location>
        <begin position="1"/>
        <end position="10"/>
    </location>
</feature>
<evidence type="ECO:0000256" key="3">
    <source>
        <dbReference type="SAM" id="Phobius"/>
    </source>
</evidence>
<feature type="compositionally biased region" description="Pro residues" evidence="2">
    <location>
        <begin position="121"/>
        <end position="149"/>
    </location>
</feature>
<feature type="region of interest" description="Disordered" evidence="2">
    <location>
        <begin position="1"/>
        <end position="22"/>
    </location>
</feature>
<feature type="domain" description="Cell envelope-related transcriptional attenuator" evidence="4">
    <location>
        <begin position="236"/>
        <end position="379"/>
    </location>
</feature>
<evidence type="ECO:0000313" key="5">
    <source>
        <dbReference type="EMBL" id="AEK35550.1"/>
    </source>
</evidence>
<reference evidence="5 6" key="1">
    <citation type="journal article" date="2011" name="BMC Genomics">
        <title>Complete genome sequence of Corynebacterium variabile DSM 44702 isolated from the surface of smear-ripened cheeses and insights into cheese ripening and flavor generation.</title>
        <authorList>
            <person name="Schroeder J."/>
            <person name="Maus I."/>
            <person name="Trost E."/>
            <person name="Tauch A."/>
        </authorList>
    </citation>
    <scope>NUCLEOTIDE SEQUENCE [LARGE SCALE GENOMIC DNA]</scope>
    <source>
        <strain evidence="6">DSM 44702 / JCM 12073 / NCIMB 30131</strain>
    </source>
</reference>
<name>G0HBT5_CORVD</name>
<dbReference type="PANTHER" id="PTHR33392">
    <property type="entry name" value="POLYISOPRENYL-TEICHOIC ACID--PEPTIDOGLYCAN TEICHOIC ACID TRANSFERASE TAGU"/>
    <property type="match status" value="1"/>
</dbReference>
<dbReference type="EMBL" id="CP002917">
    <property type="protein sequence ID" value="AEK35550.1"/>
    <property type="molecule type" value="Genomic_DNA"/>
</dbReference>
<feature type="region of interest" description="Disordered" evidence="2">
    <location>
        <begin position="35"/>
        <end position="158"/>
    </location>
</feature>
<dbReference type="STRING" id="858619.CVAR_0203"/>
<dbReference type="NCBIfam" id="TIGR00350">
    <property type="entry name" value="lytR_cpsA_psr"/>
    <property type="match status" value="1"/>
</dbReference>
<dbReference type="InterPro" id="IPR050922">
    <property type="entry name" value="LytR/CpsA/Psr_CW_biosynth"/>
</dbReference>
<dbReference type="KEGG" id="cva:CVAR_0203"/>
<dbReference type="eggNOG" id="COG1316">
    <property type="taxonomic scope" value="Bacteria"/>
</dbReference>
<dbReference type="InterPro" id="IPR004474">
    <property type="entry name" value="LytR_CpsA_psr"/>
</dbReference>
<dbReference type="PANTHER" id="PTHR33392:SF6">
    <property type="entry name" value="POLYISOPRENYL-TEICHOIC ACID--PEPTIDOGLYCAN TEICHOIC ACID TRANSFERASE TAGU"/>
    <property type="match status" value="1"/>
</dbReference>
<dbReference type="AlphaFoldDB" id="G0HBT5"/>
<keyword evidence="3" id="KW-1133">Transmembrane helix</keyword>
<evidence type="ECO:0000256" key="1">
    <source>
        <dbReference type="ARBA" id="ARBA00006068"/>
    </source>
</evidence>
<evidence type="ECO:0000256" key="2">
    <source>
        <dbReference type="SAM" id="MobiDB-lite"/>
    </source>
</evidence>
<feature type="compositionally biased region" description="Basic and acidic residues" evidence="2">
    <location>
        <begin position="43"/>
        <end position="80"/>
    </location>
</feature>
<comment type="similarity">
    <text evidence="1">Belongs to the LytR/CpsA/Psr (LCP) family.</text>
</comment>
<keyword evidence="3" id="KW-0472">Membrane</keyword>
<evidence type="ECO:0000313" key="6">
    <source>
        <dbReference type="Proteomes" id="UP000006659"/>
    </source>
</evidence>
<organism evidence="5 6">
    <name type="scientific">Corynebacterium variabile (strain DSM 44702 / CIP 107183 / JCM 12073 / NCIMB 30131)</name>
    <name type="common">Corynebacterium mooreparkense</name>
    <dbReference type="NCBI Taxonomy" id="858619"/>
    <lineage>
        <taxon>Bacteria</taxon>
        <taxon>Bacillati</taxon>
        <taxon>Actinomycetota</taxon>
        <taxon>Actinomycetes</taxon>
        <taxon>Mycobacteriales</taxon>
        <taxon>Corynebacteriaceae</taxon>
        <taxon>Corynebacterium</taxon>
    </lineage>
</organism>